<evidence type="ECO:0000256" key="1">
    <source>
        <dbReference type="SAM" id="MobiDB-lite"/>
    </source>
</evidence>
<comment type="caution">
    <text evidence="3">The sequence shown here is derived from an EMBL/GenBank/DDBJ whole genome shotgun (WGS) entry which is preliminary data.</text>
</comment>
<dbReference type="Proteomes" id="UP000681720">
    <property type="component" value="Unassembled WGS sequence"/>
</dbReference>
<organism evidence="3 4">
    <name type="scientific">Rotaria magnacalcarata</name>
    <dbReference type="NCBI Taxonomy" id="392030"/>
    <lineage>
        <taxon>Eukaryota</taxon>
        <taxon>Metazoa</taxon>
        <taxon>Spiralia</taxon>
        <taxon>Gnathifera</taxon>
        <taxon>Rotifera</taxon>
        <taxon>Eurotatoria</taxon>
        <taxon>Bdelloidea</taxon>
        <taxon>Philodinida</taxon>
        <taxon>Philodinidae</taxon>
        <taxon>Rotaria</taxon>
    </lineage>
</organism>
<reference evidence="3" key="1">
    <citation type="submission" date="2021-02" db="EMBL/GenBank/DDBJ databases">
        <authorList>
            <person name="Nowell W R."/>
        </authorList>
    </citation>
    <scope>NUCLEOTIDE SEQUENCE</scope>
</reference>
<dbReference type="EMBL" id="CAJOBJ010335108">
    <property type="protein sequence ID" value="CAF5187901.1"/>
    <property type="molecule type" value="Genomic_DNA"/>
</dbReference>
<evidence type="ECO:0000313" key="2">
    <source>
        <dbReference type="EMBL" id="CAF5091497.1"/>
    </source>
</evidence>
<dbReference type="AlphaFoldDB" id="A0A8S3HWT7"/>
<sequence length="100" mass="11417">YLPIAQVAETDPKQINQTQIQSILQELFNLLTENEESIKTSDNDQNESQKKHHLSDSNAYVELECFLNAKFGAQTSNVNLRDWFVNTLKQSSNTLLSTQD</sequence>
<feature type="non-terminal residue" evidence="3">
    <location>
        <position position="1"/>
    </location>
</feature>
<dbReference type="EMBL" id="CAJOBH010236194">
    <property type="protein sequence ID" value="CAF5091497.1"/>
    <property type="molecule type" value="Genomic_DNA"/>
</dbReference>
<protein>
    <submittedName>
        <fullName evidence="3">Uncharacterized protein</fullName>
    </submittedName>
</protein>
<evidence type="ECO:0000313" key="4">
    <source>
        <dbReference type="Proteomes" id="UP000681720"/>
    </source>
</evidence>
<evidence type="ECO:0000313" key="3">
    <source>
        <dbReference type="EMBL" id="CAF5187901.1"/>
    </source>
</evidence>
<gene>
    <name evidence="2" type="ORF">BYL167_LOCUS63224</name>
    <name evidence="3" type="ORF">GIL414_LOCUS71838</name>
</gene>
<name>A0A8S3HWT7_9BILA</name>
<proteinExistence type="predicted"/>
<accession>A0A8S3HWT7</accession>
<feature type="region of interest" description="Disordered" evidence="1">
    <location>
        <begin position="35"/>
        <end position="54"/>
    </location>
</feature>
<dbReference type="Proteomes" id="UP000681967">
    <property type="component" value="Unassembled WGS sequence"/>
</dbReference>